<reference evidence="3" key="1">
    <citation type="journal article" date="2019" name="Int. J. Syst. Evol. Microbiol.">
        <title>The Global Catalogue of Microorganisms (GCM) 10K type strain sequencing project: providing services to taxonomists for standard genome sequencing and annotation.</title>
        <authorList>
            <consortium name="The Broad Institute Genomics Platform"/>
            <consortium name="The Broad Institute Genome Sequencing Center for Infectious Disease"/>
            <person name="Wu L."/>
            <person name="Ma J."/>
        </authorList>
    </citation>
    <scope>NUCLEOTIDE SEQUENCE [LARGE SCALE GENOMIC DNA]</scope>
    <source>
        <strain evidence="3">CCUG 60524</strain>
    </source>
</reference>
<sequence length="60" mass="6619">MTSKPNKGAKKAKKGADKAAKAGTDRLEKVPEAAENMEHTLRRLNAEKEKKRAQNPGLYL</sequence>
<feature type="compositionally biased region" description="Basic and acidic residues" evidence="1">
    <location>
        <begin position="14"/>
        <end position="52"/>
    </location>
</feature>
<name>A0ABW3ILU3_9RHOB</name>
<evidence type="ECO:0000256" key="1">
    <source>
        <dbReference type="SAM" id="MobiDB-lite"/>
    </source>
</evidence>
<dbReference type="RefSeq" id="WP_386072838.1">
    <property type="nucleotide sequence ID" value="NZ_JBHTJT010000007.1"/>
</dbReference>
<dbReference type="Proteomes" id="UP001597108">
    <property type="component" value="Unassembled WGS sequence"/>
</dbReference>
<evidence type="ECO:0000313" key="2">
    <source>
        <dbReference type="EMBL" id="MFD0978760.1"/>
    </source>
</evidence>
<comment type="caution">
    <text evidence="2">The sequence shown here is derived from an EMBL/GenBank/DDBJ whole genome shotgun (WGS) entry which is preliminary data.</text>
</comment>
<evidence type="ECO:0000313" key="3">
    <source>
        <dbReference type="Proteomes" id="UP001597108"/>
    </source>
</evidence>
<keyword evidence="3" id="KW-1185">Reference proteome</keyword>
<accession>A0ABW3ILU3</accession>
<organism evidence="2 3">
    <name type="scientific">Tropicimonas aquimaris</name>
    <dbReference type="NCBI Taxonomy" id="914152"/>
    <lineage>
        <taxon>Bacteria</taxon>
        <taxon>Pseudomonadati</taxon>
        <taxon>Pseudomonadota</taxon>
        <taxon>Alphaproteobacteria</taxon>
        <taxon>Rhodobacterales</taxon>
        <taxon>Roseobacteraceae</taxon>
        <taxon>Tropicimonas</taxon>
    </lineage>
</organism>
<dbReference type="EMBL" id="JBHTJT010000007">
    <property type="protein sequence ID" value="MFD0978760.1"/>
    <property type="molecule type" value="Genomic_DNA"/>
</dbReference>
<gene>
    <name evidence="2" type="ORF">ACFQ2S_03775</name>
</gene>
<proteinExistence type="predicted"/>
<feature type="region of interest" description="Disordered" evidence="1">
    <location>
        <begin position="1"/>
        <end position="60"/>
    </location>
</feature>
<protein>
    <submittedName>
        <fullName evidence="2">Uncharacterized protein</fullName>
    </submittedName>
</protein>